<proteinExistence type="predicted"/>
<evidence type="ECO:0000313" key="2">
    <source>
        <dbReference type="Proteomes" id="UP001203338"/>
    </source>
</evidence>
<evidence type="ECO:0008006" key="3">
    <source>
        <dbReference type="Google" id="ProtNLM"/>
    </source>
</evidence>
<comment type="caution">
    <text evidence="1">The sequence shown here is derived from an EMBL/GenBank/DDBJ whole genome shotgun (WGS) entry which is preliminary data.</text>
</comment>
<sequence>MSDEYQLLIQELWELLDSDQHEFRMTTSSAKYDQFRPMLRVAQKSLSDWIDEPDEQARTALALDNALAWQTLFEWLVTAMKSGDWNPEWLGWCCYGLLFGPSPLEHHNNMLEVILLWIEKHKQPETSDQQRAYSACFQKMEAIYCDSQGEPLILVPIRMIPLTGHVGYAELSSYSQEQLTELRDEIGSPGLQNMEAMRKLVTQARLLYQKIFQISQKKEHPLPINMVETELTSISNLMTAIIGDSGIELPESSEAEQQHTPDVVSQSLNELNETASSSETTSSLATAIPSIDNIQTMPQNRDQARAILKTLVQFFQATEPLSPVPYLLDKALRWTGYTLPQLLTYELKTDSETRSRLCQHLGLHELSGKHTNSV</sequence>
<dbReference type="EMBL" id="JAMFLX010000002">
    <property type="protein sequence ID" value="MCL6268837.1"/>
    <property type="molecule type" value="Genomic_DNA"/>
</dbReference>
<dbReference type="RefSeq" id="WP_249697667.1">
    <property type="nucleotide sequence ID" value="NZ_JAMFLX010000002.1"/>
</dbReference>
<name>A0ABT0PDL1_9GAMM</name>
<evidence type="ECO:0000313" key="1">
    <source>
        <dbReference type="EMBL" id="MCL6268837.1"/>
    </source>
</evidence>
<protein>
    <recommendedName>
        <fullName evidence="3">ImpA N-terminal domain-containing protein</fullName>
    </recommendedName>
</protein>
<organism evidence="1 2">
    <name type="scientific">Parendozoicomonas callyspongiae</name>
    <dbReference type="NCBI Taxonomy" id="2942213"/>
    <lineage>
        <taxon>Bacteria</taxon>
        <taxon>Pseudomonadati</taxon>
        <taxon>Pseudomonadota</taxon>
        <taxon>Gammaproteobacteria</taxon>
        <taxon>Oceanospirillales</taxon>
        <taxon>Endozoicomonadaceae</taxon>
        <taxon>Parendozoicomonas</taxon>
    </lineage>
</organism>
<dbReference type="Proteomes" id="UP001203338">
    <property type="component" value="Unassembled WGS sequence"/>
</dbReference>
<gene>
    <name evidence="1" type="ORF">M3P05_02585</name>
</gene>
<reference evidence="1 2" key="1">
    <citation type="submission" date="2022-05" db="EMBL/GenBank/DDBJ databases">
        <authorList>
            <person name="Park J.-S."/>
        </authorList>
    </citation>
    <scope>NUCLEOTIDE SEQUENCE [LARGE SCALE GENOMIC DNA]</scope>
    <source>
        <strain evidence="1 2">2012CJ34-2</strain>
    </source>
</reference>
<keyword evidence="2" id="KW-1185">Reference proteome</keyword>
<accession>A0ABT0PDL1</accession>